<protein>
    <submittedName>
        <fullName evidence="1">Pex19 protein</fullName>
    </submittedName>
    <submittedName>
        <fullName evidence="2">Putative peroxin 19-2</fullName>
    </submittedName>
</protein>
<proteinExistence type="predicted"/>
<dbReference type="InterPro" id="IPR038322">
    <property type="entry name" value="Pex19_C_sf"/>
</dbReference>
<name>A0A251UFD0_HELAN</name>
<dbReference type="GO" id="GO:0045046">
    <property type="term" value="P:protein import into peroxisome membrane"/>
    <property type="evidence" value="ECO:0000318"/>
    <property type="project" value="GO_Central"/>
</dbReference>
<gene>
    <name evidence="2" type="primary">PEX19-2</name>
    <name evidence="2" type="ORF">HannXRQ_Chr06g0164361</name>
    <name evidence="1" type="ORF">HanXRQr2_Chr06g0238771</name>
</gene>
<evidence type="ECO:0000313" key="3">
    <source>
        <dbReference type="Proteomes" id="UP000215914"/>
    </source>
</evidence>
<dbReference type="FunCoup" id="A0A251UFD0">
    <property type="interactions" value="4271"/>
</dbReference>
<dbReference type="GO" id="GO:0005778">
    <property type="term" value="C:peroxisomal membrane"/>
    <property type="evidence" value="ECO:0000318"/>
    <property type="project" value="GO_Central"/>
</dbReference>
<dbReference type="Proteomes" id="UP000215914">
    <property type="component" value="Chromosome 6"/>
</dbReference>
<organism evidence="2 3">
    <name type="scientific">Helianthus annuus</name>
    <name type="common">Common sunflower</name>
    <dbReference type="NCBI Taxonomy" id="4232"/>
    <lineage>
        <taxon>Eukaryota</taxon>
        <taxon>Viridiplantae</taxon>
        <taxon>Streptophyta</taxon>
        <taxon>Embryophyta</taxon>
        <taxon>Tracheophyta</taxon>
        <taxon>Spermatophyta</taxon>
        <taxon>Magnoliopsida</taxon>
        <taxon>eudicotyledons</taxon>
        <taxon>Gunneridae</taxon>
        <taxon>Pentapetalae</taxon>
        <taxon>asterids</taxon>
        <taxon>campanulids</taxon>
        <taxon>Asterales</taxon>
        <taxon>Asteraceae</taxon>
        <taxon>Asteroideae</taxon>
        <taxon>Heliantheae alliance</taxon>
        <taxon>Heliantheae</taxon>
        <taxon>Helianthus</taxon>
    </lineage>
</organism>
<dbReference type="PANTHER" id="PTHR12774">
    <property type="entry name" value="PEROXISOMAL BIOGENESIS FACTOR 19"/>
    <property type="match status" value="1"/>
</dbReference>
<dbReference type="EMBL" id="CM007895">
    <property type="protein sequence ID" value="OTG21789.1"/>
    <property type="molecule type" value="Genomic_DNA"/>
</dbReference>
<dbReference type="STRING" id="4232.A0A251UFD0"/>
<dbReference type="Pfam" id="PF04614">
    <property type="entry name" value="Pex19"/>
    <property type="match status" value="1"/>
</dbReference>
<dbReference type="GO" id="GO:0033328">
    <property type="term" value="F:peroxisome membrane targeting sequence binding"/>
    <property type="evidence" value="ECO:0000318"/>
    <property type="project" value="GO_Central"/>
</dbReference>
<reference evidence="1" key="3">
    <citation type="submission" date="2020-06" db="EMBL/GenBank/DDBJ databases">
        <title>Helianthus annuus Genome sequencing and assembly Release 2.</title>
        <authorList>
            <person name="Gouzy J."/>
            <person name="Langlade N."/>
            <person name="Munos S."/>
        </authorList>
    </citation>
    <scope>NUCLEOTIDE SEQUENCE</scope>
    <source>
        <tissue evidence="1">Leaves</tissue>
    </source>
</reference>
<dbReference type="Gramene" id="mRNA:HanXRQr2_Chr06g0238771">
    <property type="protein sequence ID" value="mRNA:HanXRQr2_Chr06g0238771"/>
    <property type="gene ID" value="HanXRQr2_Chr06g0238771"/>
</dbReference>
<dbReference type="InParanoid" id="A0A251UFD0"/>
<dbReference type="Gene3D" id="1.20.120.900">
    <property type="entry name" value="Pex19, mPTS binding domain"/>
    <property type="match status" value="1"/>
</dbReference>
<reference evidence="2" key="2">
    <citation type="submission" date="2017-02" db="EMBL/GenBank/DDBJ databases">
        <title>Sunflower complete genome.</title>
        <authorList>
            <person name="Langlade N."/>
            <person name="Munos S."/>
        </authorList>
    </citation>
    <scope>NUCLEOTIDE SEQUENCE [LARGE SCALE GENOMIC DNA]</scope>
    <source>
        <tissue evidence="2">Leaves</tissue>
    </source>
</reference>
<evidence type="ECO:0000313" key="1">
    <source>
        <dbReference type="EMBL" id="KAF5800612.1"/>
    </source>
</evidence>
<dbReference type="EMBL" id="MNCJ02000321">
    <property type="protein sequence ID" value="KAF5800612.1"/>
    <property type="molecule type" value="Genomic_DNA"/>
</dbReference>
<dbReference type="AlphaFoldDB" id="A0A251UFD0"/>
<evidence type="ECO:0000313" key="2">
    <source>
        <dbReference type="EMBL" id="OTG21789.1"/>
    </source>
</evidence>
<dbReference type="PANTHER" id="PTHR12774:SF2">
    <property type="entry name" value="PEROXISOMAL BIOGENESIS FACTOR 19"/>
    <property type="match status" value="1"/>
</dbReference>
<accession>A0A251UFD0</accession>
<sequence>MAQTTNHSDDLDQLLDSALDDFQTLNLASSAQRDDGVKKAEGSCLPKGLGLGLPVLRSKKEGKQKESHVSETLNKLREQTRETVKGLESIAGGGDDDAMLEDWVKQFEELTSSQELESMMETMMQQLLSKQVLHEPMKEIEEKYPKWLQDNESKLNKIEYDRYFRQHQLIKELNMVYETEPGNFGKIAELMQKMQECGQPPNDIVKELAPDFDTSTFNQLSPEMLDSQGNCCIM</sequence>
<dbReference type="OrthoDB" id="21292at2759"/>
<reference evidence="1 3" key="1">
    <citation type="journal article" date="2017" name="Nature">
        <title>The sunflower genome provides insights into oil metabolism, flowering and Asterid evolution.</title>
        <authorList>
            <person name="Badouin H."/>
            <person name="Gouzy J."/>
            <person name="Grassa C.J."/>
            <person name="Murat F."/>
            <person name="Staton S.E."/>
            <person name="Cottret L."/>
            <person name="Lelandais-Briere C."/>
            <person name="Owens G.L."/>
            <person name="Carrere S."/>
            <person name="Mayjonade B."/>
            <person name="Legrand L."/>
            <person name="Gill N."/>
            <person name="Kane N.C."/>
            <person name="Bowers J.E."/>
            <person name="Hubner S."/>
            <person name="Bellec A."/>
            <person name="Berard A."/>
            <person name="Berges H."/>
            <person name="Blanchet N."/>
            <person name="Boniface M.C."/>
            <person name="Brunel D."/>
            <person name="Catrice O."/>
            <person name="Chaidir N."/>
            <person name="Claudel C."/>
            <person name="Donnadieu C."/>
            <person name="Faraut T."/>
            <person name="Fievet G."/>
            <person name="Helmstetter N."/>
            <person name="King M."/>
            <person name="Knapp S.J."/>
            <person name="Lai Z."/>
            <person name="Le Paslier M.C."/>
            <person name="Lippi Y."/>
            <person name="Lorenzon L."/>
            <person name="Mandel J.R."/>
            <person name="Marage G."/>
            <person name="Marchand G."/>
            <person name="Marquand E."/>
            <person name="Bret-Mestries E."/>
            <person name="Morien E."/>
            <person name="Nambeesan S."/>
            <person name="Nguyen T."/>
            <person name="Pegot-Espagnet P."/>
            <person name="Pouilly N."/>
            <person name="Raftis F."/>
            <person name="Sallet E."/>
            <person name="Schiex T."/>
            <person name="Thomas J."/>
            <person name="Vandecasteele C."/>
            <person name="Vares D."/>
            <person name="Vear F."/>
            <person name="Vautrin S."/>
            <person name="Crespi M."/>
            <person name="Mangin B."/>
            <person name="Burke J.M."/>
            <person name="Salse J."/>
            <person name="Munos S."/>
            <person name="Vincourt P."/>
            <person name="Rieseberg L.H."/>
            <person name="Langlade N.B."/>
        </authorList>
    </citation>
    <scope>NUCLEOTIDE SEQUENCE [LARGE SCALE GENOMIC DNA]</scope>
    <source>
        <strain evidence="3">cv. SF193</strain>
        <tissue evidence="1">Leaves</tissue>
    </source>
</reference>
<dbReference type="OMA" id="ESAMPND"/>
<keyword evidence="3" id="KW-1185">Reference proteome</keyword>
<dbReference type="InterPro" id="IPR006708">
    <property type="entry name" value="Pex19"/>
</dbReference>